<evidence type="ECO:0000256" key="10">
    <source>
        <dbReference type="ARBA" id="ARBA00023180"/>
    </source>
</evidence>
<dbReference type="PROSITE" id="PS01187">
    <property type="entry name" value="EGF_CA"/>
    <property type="match status" value="1"/>
</dbReference>
<dbReference type="InterPro" id="IPR050751">
    <property type="entry name" value="ECM_structural_protein"/>
</dbReference>
<accession>A0ABD0WV04</accession>
<dbReference type="InterPro" id="IPR000152">
    <property type="entry name" value="EGF-type_Asp/Asn_hydroxyl_site"/>
</dbReference>
<dbReference type="FunFam" id="2.10.25.10:FF:000008">
    <property type="entry name" value="Signal peptide, CUB domain, EGF-like 2"/>
    <property type="match status" value="1"/>
</dbReference>
<dbReference type="SMART" id="SM00181">
    <property type="entry name" value="EGF"/>
    <property type="match status" value="2"/>
</dbReference>
<comment type="caution">
    <text evidence="13">The sequence shown here is derived from an EMBL/GenBank/DDBJ whole genome shotgun (WGS) entry which is preliminary data.</text>
</comment>
<dbReference type="InterPro" id="IPR000742">
    <property type="entry name" value="EGF"/>
</dbReference>
<dbReference type="PROSITE" id="PS50026">
    <property type="entry name" value="EGF_3"/>
    <property type="match status" value="1"/>
</dbReference>
<dbReference type="InterPro" id="IPR055088">
    <property type="entry name" value="Fibulin_C"/>
</dbReference>
<proteinExistence type="inferred from homology"/>
<evidence type="ECO:0000256" key="5">
    <source>
        <dbReference type="ARBA" id="ARBA00022536"/>
    </source>
</evidence>
<dbReference type="Pfam" id="PF07645">
    <property type="entry name" value="EGF_CA"/>
    <property type="match status" value="1"/>
</dbReference>
<sequence>MSSHGSNICTDMDECQMFPLAEPGRLCMHTCVNTPGSYRCVCPHGYNLTRDNRSCQDFDECESGLHNCTKNHECVNTYGGFQCVHVVCPLIQNATYVKTSPMRCERNPCVVGDKACSQAPNSVSFHFLPIVSNMSAPRVLFRVSAARVLGDTLRFTLLGSSSQSHFSVQRSDRQTGTLLLLRPVPGPAILEAEIEMSELERRALLGRYLTKVTLFVSPYGF</sequence>
<dbReference type="SMART" id="SM00179">
    <property type="entry name" value="EGF_CA"/>
    <property type="match status" value="2"/>
</dbReference>
<evidence type="ECO:0000256" key="2">
    <source>
        <dbReference type="ARBA" id="ARBA00006127"/>
    </source>
</evidence>
<comment type="caution">
    <text evidence="11">Lacks conserved residue(s) required for the propagation of feature annotation.</text>
</comment>
<dbReference type="EMBL" id="JAGEUA010000008">
    <property type="protein sequence ID" value="KAL0968112.1"/>
    <property type="molecule type" value="Genomic_DNA"/>
</dbReference>
<evidence type="ECO:0000256" key="3">
    <source>
        <dbReference type="ARBA" id="ARBA00022525"/>
    </source>
</evidence>
<gene>
    <name evidence="13" type="ORF">UPYG_G00262550</name>
</gene>
<dbReference type="PROSITE" id="PS00010">
    <property type="entry name" value="ASX_HYDROXYL"/>
    <property type="match status" value="1"/>
</dbReference>
<evidence type="ECO:0000313" key="13">
    <source>
        <dbReference type="EMBL" id="KAL0968112.1"/>
    </source>
</evidence>
<name>A0ABD0WV04_UMBPY</name>
<keyword evidence="4" id="KW-0272">Extracellular matrix</keyword>
<organism evidence="13 14">
    <name type="scientific">Umbra pygmaea</name>
    <name type="common">Eastern mudminnow</name>
    <dbReference type="NCBI Taxonomy" id="75934"/>
    <lineage>
        <taxon>Eukaryota</taxon>
        <taxon>Metazoa</taxon>
        <taxon>Chordata</taxon>
        <taxon>Craniata</taxon>
        <taxon>Vertebrata</taxon>
        <taxon>Euteleostomi</taxon>
        <taxon>Actinopterygii</taxon>
        <taxon>Neopterygii</taxon>
        <taxon>Teleostei</taxon>
        <taxon>Protacanthopterygii</taxon>
        <taxon>Esociformes</taxon>
        <taxon>Umbridae</taxon>
        <taxon>Umbra</taxon>
    </lineage>
</organism>
<keyword evidence="5 11" id="KW-0245">EGF-like domain</keyword>
<dbReference type="Pfam" id="PF22914">
    <property type="entry name" value="Fibulin_C"/>
    <property type="match status" value="1"/>
</dbReference>
<dbReference type="PANTHER" id="PTHR24034">
    <property type="entry name" value="EGF-LIKE DOMAIN-CONTAINING PROTEIN"/>
    <property type="match status" value="1"/>
</dbReference>
<dbReference type="InterPro" id="IPR018097">
    <property type="entry name" value="EGF_Ca-bd_CS"/>
</dbReference>
<dbReference type="Proteomes" id="UP001557470">
    <property type="component" value="Unassembled WGS sequence"/>
</dbReference>
<dbReference type="AlphaFoldDB" id="A0ABD0WV04"/>
<dbReference type="Gene3D" id="2.10.25.10">
    <property type="entry name" value="Laminin"/>
    <property type="match status" value="2"/>
</dbReference>
<dbReference type="InterPro" id="IPR049883">
    <property type="entry name" value="NOTCH1_EGF-like"/>
</dbReference>
<keyword evidence="14" id="KW-1185">Reference proteome</keyword>
<evidence type="ECO:0000313" key="14">
    <source>
        <dbReference type="Proteomes" id="UP001557470"/>
    </source>
</evidence>
<dbReference type="CDD" id="cd00054">
    <property type="entry name" value="EGF_CA"/>
    <property type="match status" value="2"/>
</dbReference>
<keyword evidence="3" id="KW-0964">Secreted</keyword>
<comment type="similarity">
    <text evidence="2">Belongs to the fibulin family.</text>
</comment>
<keyword evidence="9" id="KW-1015">Disulfide bond</keyword>
<dbReference type="PANTHER" id="PTHR24034:SF197">
    <property type="entry name" value="FIBULIN-7-LIKE"/>
    <property type="match status" value="1"/>
</dbReference>
<evidence type="ECO:0000256" key="4">
    <source>
        <dbReference type="ARBA" id="ARBA00022530"/>
    </source>
</evidence>
<protein>
    <recommendedName>
        <fullName evidence="12">EGF-like domain-containing protein</fullName>
    </recommendedName>
</protein>
<keyword evidence="10" id="KW-0325">Glycoprotein</keyword>
<evidence type="ECO:0000256" key="8">
    <source>
        <dbReference type="ARBA" id="ARBA00022837"/>
    </source>
</evidence>
<dbReference type="InterPro" id="IPR001881">
    <property type="entry name" value="EGF-like_Ca-bd_dom"/>
</dbReference>
<reference evidence="13 14" key="1">
    <citation type="submission" date="2024-06" db="EMBL/GenBank/DDBJ databases">
        <authorList>
            <person name="Pan Q."/>
            <person name="Wen M."/>
            <person name="Jouanno E."/>
            <person name="Zahm M."/>
            <person name="Klopp C."/>
            <person name="Cabau C."/>
            <person name="Louis A."/>
            <person name="Berthelot C."/>
            <person name="Parey E."/>
            <person name="Roest Crollius H."/>
            <person name="Montfort J."/>
            <person name="Robinson-Rechavi M."/>
            <person name="Bouchez O."/>
            <person name="Lampietro C."/>
            <person name="Lopez Roques C."/>
            <person name="Donnadieu C."/>
            <person name="Postlethwait J."/>
            <person name="Bobe J."/>
            <person name="Verreycken H."/>
            <person name="Guiguen Y."/>
        </authorList>
    </citation>
    <scope>NUCLEOTIDE SEQUENCE [LARGE SCALE GENOMIC DNA]</scope>
    <source>
        <strain evidence="13">Up_M1</strain>
        <tissue evidence="13">Testis</tissue>
    </source>
</reference>
<dbReference type="SUPFAM" id="SSF57196">
    <property type="entry name" value="EGF/Laminin"/>
    <property type="match status" value="1"/>
</dbReference>
<evidence type="ECO:0000256" key="1">
    <source>
        <dbReference type="ARBA" id="ARBA00004498"/>
    </source>
</evidence>
<evidence type="ECO:0000256" key="11">
    <source>
        <dbReference type="PROSITE-ProRule" id="PRU00076"/>
    </source>
</evidence>
<dbReference type="PROSITE" id="PS01186">
    <property type="entry name" value="EGF_2"/>
    <property type="match status" value="1"/>
</dbReference>
<keyword evidence="7" id="KW-0677">Repeat</keyword>
<feature type="domain" description="EGF-like" evidence="12">
    <location>
        <begin position="11"/>
        <end position="56"/>
    </location>
</feature>
<evidence type="ECO:0000256" key="7">
    <source>
        <dbReference type="ARBA" id="ARBA00022737"/>
    </source>
</evidence>
<evidence type="ECO:0000256" key="9">
    <source>
        <dbReference type="ARBA" id="ARBA00023157"/>
    </source>
</evidence>
<keyword evidence="8" id="KW-0106">Calcium</keyword>
<evidence type="ECO:0000259" key="12">
    <source>
        <dbReference type="PROSITE" id="PS50026"/>
    </source>
</evidence>
<comment type="subcellular location">
    <subcellularLocation>
        <location evidence="1">Secreted</location>
        <location evidence="1">Extracellular space</location>
        <location evidence="1">Extracellular matrix</location>
    </subcellularLocation>
</comment>
<evidence type="ECO:0000256" key="6">
    <source>
        <dbReference type="ARBA" id="ARBA00022729"/>
    </source>
</evidence>
<dbReference type="Pfam" id="PF14670">
    <property type="entry name" value="FXa_inhibition"/>
    <property type="match status" value="1"/>
</dbReference>
<keyword evidence="6" id="KW-0732">Signal</keyword>